<dbReference type="Pfam" id="PF01841">
    <property type="entry name" value="Transglut_core"/>
    <property type="match status" value="1"/>
</dbReference>
<dbReference type="RefSeq" id="WP_402698051.1">
    <property type="nucleotide sequence ID" value="NZ_JBIUZV010000001.1"/>
</dbReference>
<dbReference type="Pfam" id="PF08379">
    <property type="entry name" value="Bact_transglu_N"/>
    <property type="match status" value="1"/>
</dbReference>
<organism evidence="2 3">
    <name type="scientific">Herbaspirillum chlorophenolicum</name>
    <dbReference type="NCBI Taxonomy" id="211589"/>
    <lineage>
        <taxon>Bacteria</taxon>
        <taxon>Pseudomonadati</taxon>
        <taxon>Pseudomonadota</taxon>
        <taxon>Betaproteobacteria</taxon>
        <taxon>Burkholderiales</taxon>
        <taxon>Oxalobacteraceae</taxon>
        <taxon>Herbaspirillum</taxon>
    </lineage>
</organism>
<feature type="domain" description="Transglutaminase-like" evidence="1">
    <location>
        <begin position="199"/>
        <end position="274"/>
    </location>
</feature>
<dbReference type="InterPro" id="IPR002931">
    <property type="entry name" value="Transglutaminase-like"/>
</dbReference>
<dbReference type="Gene3D" id="3.10.620.30">
    <property type="match status" value="1"/>
</dbReference>
<dbReference type="PANTHER" id="PTHR33490:SF7">
    <property type="entry name" value="BLR2979 PROTEIN"/>
    <property type="match status" value="1"/>
</dbReference>
<proteinExistence type="predicted"/>
<protein>
    <submittedName>
        <fullName evidence="2">Transglutaminase N-terminal domain-containing protein</fullName>
    </submittedName>
</protein>
<dbReference type="SUPFAM" id="SSF54001">
    <property type="entry name" value="Cysteine proteinases"/>
    <property type="match status" value="1"/>
</dbReference>
<dbReference type="PANTHER" id="PTHR33490">
    <property type="entry name" value="BLR5614 PROTEIN-RELATED"/>
    <property type="match status" value="1"/>
</dbReference>
<evidence type="ECO:0000313" key="3">
    <source>
        <dbReference type="Proteomes" id="UP001617427"/>
    </source>
</evidence>
<evidence type="ECO:0000313" key="2">
    <source>
        <dbReference type="EMBL" id="MFJ3044467.1"/>
    </source>
</evidence>
<dbReference type="InterPro" id="IPR038765">
    <property type="entry name" value="Papain-like_cys_pep_sf"/>
</dbReference>
<gene>
    <name evidence="2" type="ORF">ACIPEN_01435</name>
</gene>
<comment type="caution">
    <text evidence="2">The sequence shown here is derived from an EMBL/GenBank/DDBJ whole genome shotgun (WGS) entry which is preliminary data.</text>
</comment>
<dbReference type="EMBL" id="JBIUZV010000001">
    <property type="protein sequence ID" value="MFJ3044467.1"/>
    <property type="molecule type" value="Genomic_DNA"/>
</dbReference>
<accession>A0ABW8EVB2</accession>
<dbReference type="InterPro" id="IPR013589">
    <property type="entry name" value="Bac_transglu_N"/>
</dbReference>
<keyword evidence="3" id="KW-1185">Reference proteome</keyword>
<evidence type="ECO:0000259" key="1">
    <source>
        <dbReference type="SMART" id="SM00460"/>
    </source>
</evidence>
<dbReference type="Proteomes" id="UP001617427">
    <property type="component" value="Unassembled WGS sequence"/>
</dbReference>
<dbReference type="SMART" id="SM00460">
    <property type="entry name" value="TGc"/>
    <property type="match status" value="1"/>
</dbReference>
<reference evidence="2 3" key="1">
    <citation type="submission" date="2024-10" db="EMBL/GenBank/DDBJ databases">
        <title>The Natural Products Discovery Center: Release of the First 8490 Sequenced Strains for Exploring Actinobacteria Biosynthetic Diversity.</title>
        <authorList>
            <person name="Kalkreuter E."/>
            <person name="Kautsar S.A."/>
            <person name="Yang D."/>
            <person name="Bader C.D."/>
            <person name="Teijaro C.N."/>
            <person name="Fluegel L."/>
            <person name="Davis C.M."/>
            <person name="Simpson J.R."/>
            <person name="Lauterbach L."/>
            <person name="Steele A.D."/>
            <person name="Gui C."/>
            <person name="Meng S."/>
            <person name="Li G."/>
            <person name="Viehrig K."/>
            <person name="Ye F."/>
            <person name="Su P."/>
            <person name="Kiefer A.F."/>
            <person name="Nichols A."/>
            <person name="Cepeda A.J."/>
            <person name="Yan W."/>
            <person name="Fan B."/>
            <person name="Jiang Y."/>
            <person name="Adhikari A."/>
            <person name="Zheng C.-J."/>
            <person name="Schuster L."/>
            <person name="Cowan T.M."/>
            <person name="Smanski M.J."/>
            <person name="Chevrette M.G."/>
            <person name="De Carvalho L.P.S."/>
            <person name="Shen B."/>
        </authorList>
    </citation>
    <scope>NUCLEOTIDE SEQUENCE [LARGE SCALE GENOMIC DNA]</scope>
    <source>
        <strain evidence="2 3">NPDC087045</strain>
    </source>
</reference>
<name>A0ABW8EVB2_9BURK</name>
<sequence>MTEKDTAGQTSGASATVADGRVIYQLHHQTTYQYSLPVRLSHQMLHLTPRELAWQRCLSHQVNIQPAPALVRSYEDNFGNVIKAFSLDTDHTSLDVVAESWVELTPRLLPAHSMPWEEAVALLSYQGARPLSPGMLDASNFLFESSHVRIKREFIHYAEQCFTPGLPLLDGVRALMLRIFDEFAFDPAATTVSTPVTDVFANRRGVCQDFAHLMLSCLRSVGLAARYVSGYLLTQPPPGQPRLIGADASHAWVSVYCPGRDGEAGVWIDADPTNGLFPDTSHITLGWGRDFLDVSPLRGVLIGGGQQTMQVAVTVMPGEEAGELAFAI</sequence>